<accession>A0ABW0GZD6</accession>
<evidence type="ECO:0000256" key="5">
    <source>
        <dbReference type="PROSITE-ProRule" id="PRU00335"/>
    </source>
</evidence>
<dbReference type="Pfam" id="PF13977">
    <property type="entry name" value="TetR_C_6"/>
    <property type="match status" value="1"/>
</dbReference>
<evidence type="ECO:0000259" key="6">
    <source>
        <dbReference type="PROSITE" id="PS50977"/>
    </source>
</evidence>
<feature type="DNA-binding region" description="H-T-H motif" evidence="5">
    <location>
        <begin position="29"/>
        <end position="48"/>
    </location>
</feature>
<evidence type="ECO:0000256" key="2">
    <source>
        <dbReference type="ARBA" id="ARBA00023015"/>
    </source>
</evidence>
<keyword evidence="2" id="KW-0805">Transcription regulation</keyword>
<keyword evidence="1" id="KW-0678">Repressor</keyword>
<dbReference type="EMBL" id="JBHSLL010000051">
    <property type="protein sequence ID" value="MFC5387024.1"/>
    <property type="molecule type" value="Genomic_DNA"/>
</dbReference>
<dbReference type="InterPro" id="IPR023772">
    <property type="entry name" value="DNA-bd_HTH_TetR-type_CS"/>
</dbReference>
<dbReference type="InterPro" id="IPR050109">
    <property type="entry name" value="HTH-type_TetR-like_transc_reg"/>
</dbReference>
<keyword evidence="8" id="KW-1185">Reference proteome</keyword>
<keyword evidence="3 5" id="KW-0238">DNA-binding</keyword>
<evidence type="ECO:0000313" key="8">
    <source>
        <dbReference type="Proteomes" id="UP001596016"/>
    </source>
</evidence>
<feature type="domain" description="HTH tetR-type" evidence="6">
    <location>
        <begin position="6"/>
        <end position="66"/>
    </location>
</feature>
<evidence type="ECO:0000313" key="7">
    <source>
        <dbReference type="EMBL" id="MFC5387024.1"/>
    </source>
</evidence>
<dbReference type="SUPFAM" id="SSF46689">
    <property type="entry name" value="Homeodomain-like"/>
    <property type="match status" value="1"/>
</dbReference>
<proteinExistence type="predicted"/>
<dbReference type="RefSeq" id="WP_378230579.1">
    <property type="nucleotide sequence ID" value="NZ_JBHSLL010000051.1"/>
</dbReference>
<dbReference type="Proteomes" id="UP001596016">
    <property type="component" value="Unassembled WGS sequence"/>
</dbReference>
<dbReference type="PANTHER" id="PTHR30055">
    <property type="entry name" value="HTH-TYPE TRANSCRIPTIONAL REGULATOR RUTR"/>
    <property type="match status" value="1"/>
</dbReference>
<evidence type="ECO:0000256" key="4">
    <source>
        <dbReference type="ARBA" id="ARBA00023163"/>
    </source>
</evidence>
<sequence length="198" mass="21726">MRKTAELRKAEIVATVLYLADRIGPDRVTTGAVASQIGVTQAALFRHFPTKAVLWQATAEHVAEGLATAWKRALRLEGTPIVRLKTLISAQFAQIAATPALPMLLFSRELNVTNAELRATFNSTLKAFHRLLAREISAGQEARELRGDVMPDDVAVLLTSLVQGVAIRWALGARDFDLREEGLRLFDVQCRLLAAIGE</sequence>
<dbReference type="InterPro" id="IPR036271">
    <property type="entry name" value="Tet_transcr_reg_TetR-rel_C_sf"/>
</dbReference>
<name>A0ABW0GZD6_9HYPH</name>
<dbReference type="PANTHER" id="PTHR30055:SF240">
    <property type="entry name" value="HTH-TYPE TRANSCRIPTIONAL REGULATOR ACRR"/>
    <property type="match status" value="1"/>
</dbReference>
<evidence type="ECO:0000256" key="1">
    <source>
        <dbReference type="ARBA" id="ARBA00022491"/>
    </source>
</evidence>
<gene>
    <name evidence="7" type="ORF">ACFPLB_13750</name>
</gene>
<comment type="caution">
    <text evidence="7">The sequence shown here is derived from an EMBL/GenBank/DDBJ whole genome shotgun (WGS) entry which is preliminary data.</text>
</comment>
<dbReference type="Gene3D" id="1.10.357.10">
    <property type="entry name" value="Tetracycline Repressor, domain 2"/>
    <property type="match status" value="1"/>
</dbReference>
<protein>
    <submittedName>
        <fullName evidence="7">TetR/AcrR family transcriptional regulator</fullName>
    </submittedName>
</protein>
<organism evidence="7 8">
    <name type="scientific">Aquamicrobium segne</name>
    <dbReference type="NCBI Taxonomy" id="469547"/>
    <lineage>
        <taxon>Bacteria</taxon>
        <taxon>Pseudomonadati</taxon>
        <taxon>Pseudomonadota</taxon>
        <taxon>Alphaproteobacteria</taxon>
        <taxon>Hyphomicrobiales</taxon>
        <taxon>Phyllobacteriaceae</taxon>
        <taxon>Aquamicrobium</taxon>
    </lineage>
</organism>
<dbReference type="InterPro" id="IPR009057">
    <property type="entry name" value="Homeodomain-like_sf"/>
</dbReference>
<dbReference type="PROSITE" id="PS01081">
    <property type="entry name" value="HTH_TETR_1"/>
    <property type="match status" value="1"/>
</dbReference>
<dbReference type="InterPro" id="IPR001647">
    <property type="entry name" value="HTH_TetR"/>
</dbReference>
<dbReference type="Pfam" id="PF00440">
    <property type="entry name" value="TetR_N"/>
    <property type="match status" value="1"/>
</dbReference>
<keyword evidence="4" id="KW-0804">Transcription</keyword>
<dbReference type="SUPFAM" id="SSF48498">
    <property type="entry name" value="Tetracyclin repressor-like, C-terminal domain"/>
    <property type="match status" value="1"/>
</dbReference>
<dbReference type="PROSITE" id="PS50977">
    <property type="entry name" value="HTH_TETR_2"/>
    <property type="match status" value="1"/>
</dbReference>
<reference evidence="8" key="1">
    <citation type="journal article" date="2019" name="Int. J. Syst. Evol. Microbiol.">
        <title>The Global Catalogue of Microorganisms (GCM) 10K type strain sequencing project: providing services to taxonomists for standard genome sequencing and annotation.</title>
        <authorList>
            <consortium name="The Broad Institute Genomics Platform"/>
            <consortium name="The Broad Institute Genome Sequencing Center for Infectious Disease"/>
            <person name="Wu L."/>
            <person name="Ma J."/>
        </authorList>
    </citation>
    <scope>NUCLEOTIDE SEQUENCE [LARGE SCALE GENOMIC DNA]</scope>
    <source>
        <strain evidence="8">CGMCC 4.1415</strain>
    </source>
</reference>
<dbReference type="InterPro" id="IPR039538">
    <property type="entry name" value="BetI_C"/>
</dbReference>
<evidence type="ECO:0000256" key="3">
    <source>
        <dbReference type="ARBA" id="ARBA00023125"/>
    </source>
</evidence>